<gene>
    <name evidence="2" type="ORF">ZIOFF_014693</name>
</gene>
<evidence type="ECO:0000256" key="1">
    <source>
        <dbReference type="SAM" id="Phobius"/>
    </source>
</evidence>
<dbReference type="GO" id="GO:0006506">
    <property type="term" value="P:GPI anchor biosynthetic process"/>
    <property type="evidence" value="ECO:0007669"/>
    <property type="project" value="InterPro"/>
</dbReference>
<dbReference type="AlphaFoldDB" id="A0A8J5HQD4"/>
<feature type="transmembrane region" description="Helical" evidence="1">
    <location>
        <begin position="449"/>
        <end position="471"/>
    </location>
</feature>
<dbReference type="GO" id="GO:0016020">
    <property type="term" value="C:membrane"/>
    <property type="evidence" value="ECO:0007669"/>
    <property type="project" value="InterPro"/>
</dbReference>
<keyword evidence="1" id="KW-0812">Transmembrane</keyword>
<dbReference type="InterPro" id="IPR007720">
    <property type="entry name" value="PigQ/GPI1"/>
</dbReference>
<proteinExistence type="predicted"/>
<sequence>MKMGGRNYRVWWPQQLLTSTSSSGLFLFGWFMDSVDSIDIVIAAAISSAKILTHPFQTNLEEILVSANQKMPLRLESFTFSLLGYCLTDGGKLRPVCSQNGGLPFRKQFNDECYKELKACQNNGKWHCDCMNFIEPYFLSSLGCNNWIFMLLCKPQRILYKRNQQIPYLHHVHHNGDIVTPVDFHIIVYEVPTFGVSHVSLSSWHAPENIDLLSKKPKWVKKIYKKPVVNNLETVLLALNCSNTAKTFLELVENTLSPMTSIFFVSKMLRVASIIWHMVAAIVASISTIIYIFLQFFHKPLSHGSIWFILSKIFTHTSKNVHIRSCQFLYWPVTLQAPGTSISHSSVEYSHKAALRKHFIWSNVLMDVTLGIVLGILLLANVETICSWISVIVHQITNDLLRSGSVWLMGVPAGFKLNNELAEFIGIISLNTIQIFSTLWSFIGVFLQNYTLVIALLGIVFGLTIPVALCIDMLKLATFHICILHHMISFLYSQQIQALASLWRLFR</sequence>
<keyword evidence="3" id="KW-1185">Reference proteome</keyword>
<feature type="transmembrane region" description="Helical" evidence="1">
    <location>
        <begin position="274"/>
        <end position="294"/>
    </location>
</feature>
<accession>A0A8J5HQD4</accession>
<dbReference type="PANTHER" id="PTHR47555:SF2">
    <property type="entry name" value="N-ACETYLGLUCOSAMINYL TRANSFERASE COMPONENT FAMILY PROTEIN _ GPI1 FAMILY PROTEIN"/>
    <property type="match status" value="1"/>
</dbReference>
<dbReference type="EMBL" id="JACMSC010000004">
    <property type="protein sequence ID" value="KAG6524754.1"/>
    <property type="molecule type" value="Genomic_DNA"/>
</dbReference>
<dbReference type="Pfam" id="PF05024">
    <property type="entry name" value="Gpi1"/>
    <property type="match status" value="1"/>
</dbReference>
<organism evidence="2 3">
    <name type="scientific">Zingiber officinale</name>
    <name type="common">Ginger</name>
    <name type="synonym">Amomum zingiber</name>
    <dbReference type="NCBI Taxonomy" id="94328"/>
    <lineage>
        <taxon>Eukaryota</taxon>
        <taxon>Viridiplantae</taxon>
        <taxon>Streptophyta</taxon>
        <taxon>Embryophyta</taxon>
        <taxon>Tracheophyta</taxon>
        <taxon>Spermatophyta</taxon>
        <taxon>Magnoliopsida</taxon>
        <taxon>Liliopsida</taxon>
        <taxon>Zingiberales</taxon>
        <taxon>Zingiberaceae</taxon>
        <taxon>Zingiber</taxon>
    </lineage>
</organism>
<name>A0A8J5HQD4_ZINOF</name>
<reference evidence="2 3" key="1">
    <citation type="submission" date="2020-08" db="EMBL/GenBank/DDBJ databases">
        <title>Plant Genome Project.</title>
        <authorList>
            <person name="Zhang R.-G."/>
        </authorList>
    </citation>
    <scope>NUCLEOTIDE SEQUENCE [LARGE SCALE GENOMIC DNA]</scope>
    <source>
        <tissue evidence="2">Rhizome</tissue>
    </source>
</reference>
<feature type="transmembrane region" description="Helical" evidence="1">
    <location>
        <begin position="424"/>
        <end position="443"/>
    </location>
</feature>
<keyword evidence="1" id="KW-1133">Transmembrane helix</keyword>
<dbReference type="PANTHER" id="PTHR47555">
    <property type="entry name" value="N-ACETYLGLUCOSAMINYL TRANSFERASE COMPONENT FAMILY PROTEIN / GPI1 FAMILY PROTEIN"/>
    <property type="match status" value="1"/>
</dbReference>
<comment type="caution">
    <text evidence="2">The sequence shown here is derived from an EMBL/GenBank/DDBJ whole genome shotgun (WGS) entry which is preliminary data.</text>
</comment>
<feature type="transmembrane region" description="Helical" evidence="1">
    <location>
        <begin position="359"/>
        <end position="380"/>
    </location>
</feature>
<keyword evidence="1" id="KW-0472">Membrane</keyword>
<protein>
    <submittedName>
        <fullName evidence="2">Uncharacterized protein</fullName>
    </submittedName>
</protein>
<evidence type="ECO:0000313" key="2">
    <source>
        <dbReference type="EMBL" id="KAG6524754.1"/>
    </source>
</evidence>
<evidence type="ECO:0000313" key="3">
    <source>
        <dbReference type="Proteomes" id="UP000734854"/>
    </source>
</evidence>
<dbReference type="Proteomes" id="UP000734854">
    <property type="component" value="Unassembled WGS sequence"/>
</dbReference>